<dbReference type="InterPro" id="IPR017853">
    <property type="entry name" value="GH"/>
</dbReference>
<dbReference type="SUPFAM" id="SSF51445">
    <property type="entry name" value="(Trans)glycosidases"/>
    <property type="match status" value="1"/>
</dbReference>
<reference evidence="3 4" key="1">
    <citation type="submission" date="2020-11" db="EMBL/GenBank/DDBJ databases">
        <title>Arthrobacter antarcticus sp. nov., isolated from Antarctic Soil.</title>
        <authorList>
            <person name="Li J."/>
        </authorList>
    </citation>
    <scope>NUCLEOTIDE SEQUENCE [LARGE SCALE GENOMIC DNA]</scope>
    <source>
        <strain evidence="3 4">Z1-20</strain>
    </source>
</reference>
<feature type="signal peptide" evidence="1">
    <location>
        <begin position="1"/>
        <end position="30"/>
    </location>
</feature>
<evidence type="ECO:0000313" key="3">
    <source>
        <dbReference type="EMBL" id="MBG0739050.1"/>
    </source>
</evidence>
<keyword evidence="1" id="KW-0732">Signal</keyword>
<sequence>MDRRKFLKLSTLAVPGAILAASAVPAPALADAPLTNPTTRVLKGFGTSAKADLAVKQMLQLELDWFYTWGKLPALGRPVNDFTPMIWGASSATPAVITEIESNLWKTGSTRLLGFNEPDHRDQSNMSVDRALELWPILEKTKLKLGSPATISPNTPWMNDFMTRAFKQGRRVDFVATHIYQSPDAKNFLRKVDELHERWGKPVWITETAVADWDATATKPSRYGRTQVNEYLQEIWVGVQKRSFVERFAWKTRASVDPTMGSSALFHTDGTITSTGKLYASF</sequence>
<dbReference type="Gene3D" id="3.20.20.80">
    <property type="entry name" value="Glycosidases"/>
    <property type="match status" value="1"/>
</dbReference>
<dbReference type="Pfam" id="PF11790">
    <property type="entry name" value="Glyco_hydro_cc"/>
    <property type="match status" value="1"/>
</dbReference>
<dbReference type="EMBL" id="JADNYM010000006">
    <property type="protein sequence ID" value="MBG0739050.1"/>
    <property type="molecule type" value="Genomic_DNA"/>
</dbReference>
<dbReference type="Proteomes" id="UP000655366">
    <property type="component" value="Unassembled WGS sequence"/>
</dbReference>
<name>A0A931CM83_9MICC</name>
<dbReference type="InterPro" id="IPR006311">
    <property type="entry name" value="TAT_signal"/>
</dbReference>
<evidence type="ECO:0000256" key="1">
    <source>
        <dbReference type="SAM" id="SignalP"/>
    </source>
</evidence>
<accession>A0A931CM83</accession>
<protein>
    <recommendedName>
        <fullName evidence="2">Asl1-like glycosyl hydrolase catalytic domain-containing protein</fullName>
    </recommendedName>
</protein>
<comment type="caution">
    <text evidence="3">The sequence shown here is derived from an EMBL/GenBank/DDBJ whole genome shotgun (WGS) entry which is preliminary data.</text>
</comment>
<dbReference type="InterPro" id="IPR024655">
    <property type="entry name" value="Asl1_glyco_hydro_catalytic"/>
</dbReference>
<dbReference type="PANTHER" id="PTHR34154">
    <property type="entry name" value="ALKALI-SENSITIVE LINKAGE PROTEIN 1"/>
    <property type="match status" value="1"/>
</dbReference>
<evidence type="ECO:0000259" key="2">
    <source>
        <dbReference type="Pfam" id="PF11790"/>
    </source>
</evidence>
<proteinExistence type="predicted"/>
<dbReference type="RefSeq" id="WP_196395993.1">
    <property type="nucleotide sequence ID" value="NZ_JADNYM010000006.1"/>
</dbReference>
<dbReference type="AlphaFoldDB" id="A0A931CM83"/>
<feature type="chain" id="PRO_5037611384" description="Asl1-like glycosyl hydrolase catalytic domain-containing protein" evidence="1">
    <location>
        <begin position="31"/>
        <end position="282"/>
    </location>
</feature>
<organism evidence="3 4">
    <name type="scientific">Arthrobacter terrae</name>
    <dbReference type="NCBI Taxonomy" id="2935737"/>
    <lineage>
        <taxon>Bacteria</taxon>
        <taxon>Bacillati</taxon>
        <taxon>Actinomycetota</taxon>
        <taxon>Actinomycetes</taxon>
        <taxon>Micrococcales</taxon>
        <taxon>Micrococcaceae</taxon>
        <taxon>Arthrobacter</taxon>
    </lineage>
</organism>
<gene>
    <name evidence="3" type="ORF">IV500_06500</name>
</gene>
<dbReference type="PANTHER" id="PTHR34154:SF3">
    <property type="entry name" value="ALKALI-SENSITIVE LINKAGE PROTEIN 1"/>
    <property type="match status" value="1"/>
</dbReference>
<dbReference type="InterPro" id="IPR053183">
    <property type="entry name" value="ASL1"/>
</dbReference>
<evidence type="ECO:0000313" key="4">
    <source>
        <dbReference type="Proteomes" id="UP000655366"/>
    </source>
</evidence>
<feature type="domain" description="Asl1-like glycosyl hydrolase catalytic" evidence="2">
    <location>
        <begin position="54"/>
        <end position="279"/>
    </location>
</feature>
<keyword evidence="4" id="KW-1185">Reference proteome</keyword>
<dbReference type="PROSITE" id="PS51318">
    <property type="entry name" value="TAT"/>
    <property type="match status" value="1"/>
</dbReference>